<evidence type="ECO:0000256" key="1">
    <source>
        <dbReference type="ARBA" id="ARBA00004141"/>
    </source>
</evidence>
<keyword evidence="10" id="KW-0325">Glycoprotein</keyword>
<feature type="transmembrane region" description="Helical" evidence="11">
    <location>
        <begin position="734"/>
        <end position="755"/>
    </location>
</feature>
<feature type="domain" description="ABC transporter" evidence="12">
    <location>
        <begin position="1018"/>
        <end position="1252"/>
    </location>
</feature>
<feature type="transmembrane region" description="Helical" evidence="11">
    <location>
        <begin position="922"/>
        <end position="942"/>
    </location>
</feature>
<dbReference type="GO" id="GO:0140359">
    <property type="term" value="F:ABC-type transporter activity"/>
    <property type="evidence" value="ECO:0007669"/>
    <property type="project" value="InterPro"/>
</dbReference>
<feature type="domain" description="ABC transmembrane type-1" evidence="13">
    <location>
        <begin position="697"/>
        <end position="982"/>
    </location>
</feature>
<feature type="transmembrane region" description="Helical" evidence="11">
    <location>
        <begin position="132"/>
        <end position="151"/>
    </location>
</feature>
<dbReference type="GO" id="GO:0016887">
    <property type="term" value="F:ATP hydrolysis activity"/>
    <property type="evidence" value="ECO:0007669"/>
    <property type="project" value="InterPro"/>
</dbReference>
<dbReference type="InterPro" id="IPR011527">
    <property type="entry name" value="ABC1_TM_dom"/>
</dbReference>
<dbReference type="CDD" id="cd03250">
    <property type="entry name" value="ABCC_MRP_domain1"/>
    <property type="match status" value="1"/>
</dbReference>
<evidence type="ECO:0000256" key="9">
    <source>
        <dbReference type="ARBA" id="ARBA00023136"/>
    </source>
</evidence>
<dbReference type="GO" id="GO:0016020">
    <property type="term" value="C:membrane"/>
    <property type="evidence" value="ECO:0007669"/>
    <property type="project" value="UniProtKB-SubCell"/>
</dbReference>
<evidence type="ECO:0000256" key="5">
    <source>
        <dbReference type="ARBA" id="ARBA00022737"/>
    </source>
</evidence>
<protein>
    <recommendedName>
        <fullName evidence="16">ABC transporter family protein</fullName>
    </recommendedName>
</protein>
<evidence type="ECO:0000313" key="15">
    <source>
        <dbReference type="Proteomes" id="UP000689195"/>
    </source>
</evidence>
<feature type="domain" description="ABC transporter" evidence="12">
    <location>
        <begin position="418"/>
        <end position="643"/>
    </location>
</feature>
<feature type="transmembrane region" description="Helical" evidence="11">
    <location>
        <begin position="695"/>
        <end position="714"/>
    </location>
</feature>
<keyword evidence="7" id="KW-0067">ATP-binding</keyword>
<dbReference type="PROSITE" id="PS00211">
    <property type="entry name" value="ABC_TRANSPORTER_1"/>
    <property type="match status" value="2"/>
</dbReference>
<dbReference type="CDD" id="cd03244">
    <property type="entry name" value="ABCC_MRP_domain2"/>
    <property type="match status" value="1"/>
</dbReference>
<dbReference type="Proteomes" id="UP000689195">
    <property type="component" value="Unassembled WGS sequence"/>
</dbReference>
<comment type="subcellular location">
    <subcellularLocation>
        <location evidence="1">Membrane</location>
        <topology evidence="1">Multi-pass membrane protein</topology>
    </subcellularLocation>
</comment>
<evidence type="ECO:0000256" key="8">
    <source>
        <dbReference type="ARBA" id="ARBA00022989"/>
    </source>
</evidence>
<dbReference type="FunFam" id="1.20.1560.10:FF:000233">
    <property type="entry name" value="Uncharacterized protein"/>
    <property type="match status" value="1"/>
</dbReference>
<dbReference type="InterPro" id="IPR050173">
    <property type="entry name" value="ABC_transporter_C-like"/>
</dbReference>
<dbReference type="PROSITE" id="PS50929">
    <property type="entry name" value="ABC_TM1F"/>
    <property type="match status" value="2"/>
</dbReference>
<gene>
    <name evidence="14" type="ORF">PPENT_87.1.T0350277</name>
</gene>
<feature type="transmembrane region" description="Helical" evidence="11">
    <location>
        <begin position="810"/>
        <end position="831"/>
    </location>
</feature>
<reference evidence="14" key="1">
    <citation type="submission" date="2021-01" db="EMBL/GenBank/DDBJ databases">
        <authorList>
            <consortium name="Genoscope - CEA"/>
            <person name="William W."/>
        </authorList>
    </citation>
    <scope>NUCLEOTIDE SEQUENCE</scope>
</reference>
<dbReference type="GO" id="GO:0005524">
    <property type="term" value="F:ATP binding"/>
    <property type="evidence" value="ECO:0007669"/>
    <property type="project" value="UniProtKB-KW"/>
</dbReference>
<accession>A0A8S1U893</accession>
<dbReference type="AlphaFoldDB" id="A0A8S1U893"/>
<dbReference type="OrthoDB" id="298706at2759"/>
<comment type="caution">
    <text evidence="14">The sequence shown here is derived from an EMBL/GenBank/DDBJ whole genome shotgun (WGS) entry which is preliminary data.</text>
</comment>
<feature type="domain" description="ABC transmembrane type-1" evidence="13">
    <location>
        <begin position="94"/>
        <end position="373"/>
    </location>
</feature>
<keyword evidence="4 11" id="KW-0812">Transmembrane</keyword>
<dbReference type="Pfam" id="PF00005">
    <property type="entry name" value="ABC_tran"/>
    <property type="match status" value="2"/>
</dbReference>
<evidence type="ECO:0008006" key="16">
    <source>
        <dbReference type="Google" id="ProtNLM"/>
    </source>
</evidence>
<feature type="transmembrane region" description="Helical" evidence="11">
    <location>
        <begin position="237"/>
        <end position="259"/>
    </location>
</feature>
<comment type="similarity">
    <text evidence="2">Belongs to the ABC transporter superfamily. ABCC family. Conjugate transporter (TC 3.A.1.208) subfamily.</text>
</comment>
<feature type="transmembrane region" description="Helical" evidence="11">
    <location>
        <begin position="23"/>
        <end position="40"/>
    </location>
</feature>
<name>A0A8S1U893_9CILI</name>
<dbReference type="Pfam" id="PF00664">
    <property type="entry name" value="ABC_membrane"/>
    <property type="match status" value="2"/>
</dbReference>
<evidence type="ECO:0000313" key="14">
    <source>
        <dbReference type="EMBL" id="CAD8160998.1"/>
    </source>
</evidence>
<evidence type="ECO:0000259" key="13">
    <source>
        <dbReference type="PROSITE" id="PS50929"/>
    </source>
</evidence>
<keyword evidence="3" id="KW-0813">Transport</keyword>
<evidence type="ECO:0000259" key="12">
    <source>
        <dbReference type="PROSITE" id="PS50893"/>
    </source>
</evidence>
<feature type="transmembrane region" description="Helical" evidence="11">
    <location>
        <begin position="212"/>
        <end position="231"/>
    </location>
</feature>
<evidence type="ECO:0000256" key="7">
    <source>
        <dbReference type="ARBA" id="ARBA00022840"/>
    </source>
</evidence>
<dbReference type="FunFam" id="3.40.50.300:FF:001172">
    <property type="entry name" value="Cystic fibrosis transmembrane conductance regulator"/>
    <property type="match status" value="1"/>
</dbReference>
<dbReference type="FunFam" id="1.20.1560.10:FF:000255">
    <property type="entry name" value="Uncharacterized protein"/>
    <property type="match status" value="1"/>
</dbReference>
<keyword evidence="5" id="KW-0677">Repeat</keyword>
<keyword evidence="15" id="KW-1185">Reference proteome</keyword>
<evidence type="ECO:0000256" key="2">
    <source>
        <dbReference type="ARBA" id="ARBA00009726"/>
    </source>
</evidence>
<dbReference type="InterPro" id="IPR017871">
    <property type="entry name" value="ABC_transporter-like_CS"/>
</dbReference>
<organism evidence="14 15">
    <name type="scientific">Paramecium pentaurelia</name>
    <dbReference type="NCBI Taxonomy" id="43138"/>
    <lineage>
        <taxon>Eukaryota</taxon>
        <taxon>Sar</taxon>
        <taxon>Alveolata</taxon>
        <taxon>Ciliophora</taxon>
        <taxon>Intramacronucleata</taxon>
        <taxon>Oligohymenophorea</taxon>
        <taxon>Peniculida</taxon>
        <taxon>Parameciidae</taxon>
        <taxon>Paramecium</taxon>
    </lineage>
</organism>
<dbReference type="FunFam" id="3.40.50.300:FF:003449">
    <property type="entry name" value="Uncharacterized protein"/>
    <property type="match status" value="1"/>
</dbReference>
<evidence type="ECO:0000256" key="3">
    <source>
        <dbReference type="ARBA" id="ARBA00022448"/>
    </source>
</evidence>
<evidence type="ECO:0000256" key="10">
    <source>
        <dbReference type="ARBA" id="ARBA00023180"/>
    </source>
</evidence>
<keyword evidence="6" id="KW-0547">Nucleotide-binding</keyword>
<sequence length="1260" mass="145366">MSSIHPTNTGLLDKSVTQMKKQIWYQQLLFTWVYPLLFIGKNQPLRQQDLYRINQSDSSIVSFKRFHYYFSRYFISFNGLQKSLFLSFIGQLCVCLVFYFISVSLFLCQPFITEQSQKFFIYETDDEKPSIQKMLIFSLLFFIYMFAISLLKPFQLFQQSLLSIKIQGALQQQILIKTLKFPVIRSQHYSSGELINLLQVDIMQASNYYSSCFQLFLSPIFLIATVAIFYMTLGKQALVPVIGTIIQTLFGVLFGYYYGVIQRRYMNCKDLRMKSVDEALIFSKQLKLNCLEEYFEERIKHNRDQELKYLKYQVYLQILILFMQCALSVATYEFWFLFADELNFGIVTIMMQNYQNIAMLLSELPNQLRNFQTSRNSINRLSNYFQQNEIPINSTVYNNANENSIEFINSEFDWQNNDKFVDNCKEDQNQDENGDVFGININLSIGKGKFIAFVGGSASGKSTILRSILGETNNLGGQINLNGSISVAMQEPWIISGSIRQNITFLNAYDSLKYKKVIQICGLDRDLKSFKNGDETILGEKGDNLSGGQQKRINLARAVYNDADIYLLDDPLSALDIKVKYQIHQQCFNGYLKNKTRILFTNSISNLQECDMIYILENGRIVKQGTFAQIKYDISQSQSDEQKEYIDIKFEESYYPKEADQKQELRASLIVEEDQQQGSISKQVFKQIYKYLGKYWLFIIILGYFVTTVSGQMFGNSKLAMDGVSDDEFRSIALVAYLIIQFPTCTVVVLLKLYFLQRGLKTSKQLHEKVINSLVNASYTKFYNTILIGRLMNRLSKDIYNIDLLFPNEVYNLTSWLTTLLLPLIACYLYLNVIALPILIVFFIFIIYLTIIYYRCLREVTRIESVSKSPVFSLFQQIVRGSSYVRTSVPYEKIIKQQQENVDIDLGNQICLNGFQYWYQSLAGTLTNIFQTILFIICFLYPGKTQKMTNMVLSQMQVVSQLLLNATVSYGNIQMYGISFERCLHLANNIQLEERNNSFITPSDENENQKNENFINAIEFDQCSFQYRPNSKCILSNLSFSIKLNEKIGIVGRTGAGKSSIILALTQILDQTDGSINILGKNMNAYKIAELRKQFSIIPQDPLVFMGSLRNNLDPENKYDDSTILKVCEICQLFDLESFKQQQLLSEIQVQGSNLSQGEKQLLNIARCLLDNQNIILVDEATASIDGPTEEKIKDIFEQNLSQCTILTIAHKVTTIMKSDRIMVLDDGNIIEFDTPLNLLQNENSEFKQIIELIKHSEKL</sequence>
<feature type="transmembrane region" description="Helical" evidence="11">
    <location>
        <begin position="837"/>
        <end position="854"/>
    </location>
</feature>
<dbReference type="PANTHER" id="PTHR24223:SF456">
    <property type="entry name" value="MULTIDRUG RESISTANCE-ASSOCIATED PROTEIN LETHAL(2)03659"/>
    <property type="match status" value="1"/>
</dbReference>
<dbReference type="PANTHER" id="PTHR24223">
    <property type="entry name" value="ATP-BINDING CASSETTE SUB-FAMILY C"/>
    <property type="match status" value="1"/>
</dbReference>
<dbReference type="EMBL" id="CAJJDO010000035">
    <property type="protein sequence ID" value="CAD8160998.1"/>
    <property type="molecule type" value="Genomic_DNA"/>
</dbReference>
<evidence type="ECO:0000256" key="6">
    <source>
        <dbReference type="ARBA" id="ARBA00022741"/>
    </source>
</evidence>
<dbReference type="InterPro" id="IPR003593">
    <property type="entry name" value="AAA+_ATPase"/>
</dbReference>
<keyword evidence="9 11" id="KW-0472">Membrane</keyword>
<evidence type="ECO:0000256" key="4">
    <source>
        <dbReference type="ARBA" id="ARBA00022692"/>
    </source>
</evidence>
<dbReference type="InterPro" id="IPR003439">
    <property type="entry name" value="ABC_transporter-like_ATP-bd"/>
</dbReference>
<dbReference type="SMART" id="SM00382">
    <property type="entry name" value="AAA"/>
    <property type="match status" value="2"/>
</dbReference>
<keyword evidence="8 11" id="KW-1133">Transmembrane helix</keyword>
<dbReference type="PROSITE" id="PS50893">
    <property type="entry name" value="ABC_TRANSPORTER_2"/>
    <property type="match status" value="2"/>
</dbReference>
<evidence type="ECO:0000256" key="11">
    <source>
        <dbReference type="SAM" id="Phobius"/>
    </source>
</evidence>
<feature type="transmembrane region" description="Helical" evidence="11">
    <location>
        <begin position="84"/>
        <end position="112"/>
    </location>
</feature>
<proteinExistence type="inferred from homology"/>